<feature type="non-terminal residue" evidence="3">
    <location>
        <position position="94"/>
    </location>
</feature>
<dbReference type="SUPFAM" id="SSF51735">
    <property type="entry name" value="NAD(P)-binding Rossmann-fold domains"/>
    <property type="match status" value="1"/>
</dbReference>
<sequence>MKHAIVTGGGGGLGQSICKTLSENGYTVAVVDLKLEDSQNTAGKLENATAHAADVRRETSVKAMYNEIGQVPDLIVNNAGIARFGKLLDQKVSD</sequence>
<proteinExistence type="inferred from homology"/>
<gene>
    <name evidence="3" type="ORF">METZ01_LOCUS475066</name>
</gene>
<dbReference type="Pfam" id="PF00106">
    <property type="entry name" value="adh_short"/>
    <property type="match status" value="1"/>
</dbReference>
<protein>
    <recommendedName>
        <fullName evidence="4">Short-chain dehydrogenase/reductase SDR</fullName>
    </recommendedName>
</protein>
<dbReference type="PANTHER" id="PTHR43669">
    <property type="entry name" value="5-KETO-D-GLUCONATE 5-REDUCTASE"/>
    <property type="match status" value="1"/>
</dbReference>
<dbReference type="GO" id="GO:0016491">
    <property type="term" value="F:oxidoreductase activity"/>
    <property type="evidence" value="ECO:0007669"/>
    <property type="project" value="UniProtKB-KW"/>
</dbReference>
<evidence type="ECO:0000256" key="1">
    <source>
        <dbReference type="ARBA" id="ARBA00006484"/>
    </source>
</evidence>
<evidence type="ECO:0008006" key="4">
    <source>
        <dbReference type="Google" id="ProtNLM"/>
    </source>
</evidence>
<dbReference type="InterPro" id="IPR002347">
    <property type="entry name" value="SDR_fam"/>
</dbReference>
<dbReference type="InterPro" id="IPR036291">
    <property type="entry name" value="NAD(P)-bd_dom_sf"/>
</dbReference>
<dbReference type="EMBL" id="UINC01202420">
    <property type="protein sequence ID" value="SVE22212.1"/>
    <property type="molecule type" value="Genomic_DNA"/>
</dbReference>
<keyword evidence="2" id="KW-0560">Oxidoreductase</keyword>
<name>A0A383BQL7_9ZZZZ</name>
<comment type="similarity">
    <text evidence="1">Belongs to the short-chain dehydrogenases/reductases (SDR) family.</text>
</comment>
<dbReference type="PANTHER" id="PTHR43669:SF3">
    <property type="entry name" value="ALCOHOL DEHYDROGENASE, PUTATIVE (AFU_ORTHOLOGUE AFUA_3G03445)-RELATED"/>
    <property type="match status" value="1"/>
</dbReference>
<dbReference type="PRINTS" id="PR00081">
    <property type="entry name" value="GDHRDH"/>
</dbReference>
<organism evidence="3">
    <name type="scientific">marine metagenome</name>
    <dbReference type="NCBI Taxonomy" id="408172"/>
    <lineage>
        <taxon>unclassified sequences</taxon>
        <taxon>metagenomes</taxon>
        <taxon>ecological metagenomes</taxon>
    </lineage>
</organism>
<evidence type="ECO:0000313" key="3">
    <source>
        <dbReference type="EMBL" id="SVE22212.1"/>
    </source>
</evidence>
<reference evidence="3" key="1">
    <citation type="submission" date="2018-05" db="EMBL/GenBank/DDBJ databases">
        <authorList>
            <person name="Lanie J.A."/>
            <person name="Ng W.-L."/>
            <person name="Kazmierczak K.M."/>
            <person name="Andrzejewski T.M."/>
            <person name="Davidsen T.M."/>
            <person name="Wayne K.J."/>
            <person name="Tettelin H."/>
            <person name="Glass J.I."/>
            <person name="Rusch D."/>
            <person name="Podicherti R."/>
            <person name="Tsui H.-C.T."/>
            <person name="Winkler M.E."/>
        </authorList>
    </citation>
    <scope>NUCLEOTIDE SEQUENCE</scope>
</reference>
<accession>A0A383BQL7</accession>
<evidence type="ECO:0000256" key="2">
    <source>
        <dbReference type="ARBA" id="ARBA00023002"/>
    </source>
</evidence>
<dbReference type="AlphaFoldDB" id="A0A383BQL7"/>
<dbReference type="Gene3D" id="3.40.50.720">
    <property type="entry name" value="NAD(P)-binding Rossmann-like Domain"/>
    <property type="match status" value="1"/>
</dbReference>